<evidence type="ECO:0000313" key="12">
    <source>
        <dbReference type="Proteomes" id="UP000683291"/>
    </source>
</evidence>
<dbReference type="InterPro" id="IPR010052">
    <property type="entry name" value="T2SS_protein-GspI"/>
</dbReference>
<dbReference type="NCBIfam" id="TIGR01707">
    <property type="entry name" value="gspI"/>
    <property type="match status" value="1"/>
</dbReference>
<dbReference type="InterPro" id="IPR003413">
    <property type="entry name" value="T2SS_GspI_C"/>
</dbReference>
<dbReference type="NCBIfam" id="TIGR02532">
    <property type="entry name" value="IV_pilin_GFxxxE"/>
    <property type="match status" value="1"/>
</dbReference>
<evidence type="ECO:0000256" key="7">
    <source>
        <dbReference type="ARBA" id="ARBA00022989"/>
    </source>
</evidence>
<dbReference type="Gene3D" id="3.30.1300.30">
    <property type="entry name" value="GSPII I/J protein-like"/>
    <property type="match status" value="1"/>
</dbReference>
<dbReference type="GO" id="GO:0005886">
    <property type="term" value="C:plasma membrane"/>
    <property type="evidence" value="ECO:0007669"/>
    <property type="project" value="UniProtKB-SubCell"/>
</dbReference>
<comment type="PTM">
    <text evidence="9">Cleaved by prepilin peptidase.</text>
</comment>
<evidence type="ECO:0000313" key="11">
    <source>
        <dbReference type="EMBL" id="QUJ76784.1"/>
    </source>
</evidence>
<dbReference type="PROSITE" id="PS00409">
    <property type="entry name" value="PROKAR_NTER_METHYL"/>
    <property type="match status" value="1"/>
</dbReference>
<evidence type="ECO:0000256" key="8">
    <source>
        <dbReference type="ARBA" id="ARBA00023136"/>
    </source>
</evidence>
<evidence type="ECO:0000256" key="9">
    <source>
        <dbReference type="RuleBase" id="RU368030"/>
    </source>
</evidence>
<keyword evidence="8 9" id="KW-0472">Membrane</keyword>
<organism evidence="11 12">
    <name type="scientific">Sulfitobacter albidus</name>
    <dbReference type="NCBI Taxonomy" id="2829501"/>
    <lineage>
        <taxon>Bacteria</taxon>
        <taxon>Pseudomonadati</taxon>
        <taxon>Pseudomonadota</taxon>
        <taxon>Alphaproteobacteria</taxon>
        <taxon>Rhodobacterales</taxon>
        <taxon>Roseobacteraceae</taxon>
        <taxon>Sulfitobacter</taxon>
    </lineage>
</organism>
<keyword evidence="12" id="KW-1185">Reference proteome</keyword>
<comment type="subunit">
    <text evidence="9">Type II secretion is composed of four main components: the outer membrane complex, the inner membrane complex, the cytoplasmic secretion ATPase and the periplasm-spanning pseudopilus.</text>
</comment>
<dbReference type="Pfam" id="PF07963">
    <property type="entry name" value="N_methyl"/>
    <property type="match status" value="1"/>
</dbReference>
<comment type="subcellular location">
    <subcellularLocation>
        <location evidence="1 9">Cell inner membrane</location>
        <topology evidence="1 9">Single-pass membrane protein</topology>
    </subcellularLocation>
</comment>
<protein>
    <recommendedName>
        <fullName evidence="9">Type II secretion system protein I</fullName>
        <shortName evidence="9">T2SS minor pseudopilin I</shortName>
    </recommendedName>
</protein>
<dbReference type="AlphaFoldDB" id="A0A975JE27"/>
<reference evidence="11" key="1">
    <citation type="submission" date="2021-04" db="EMBL/GenBank/DDBJ databases">
        <title>Complete genome sequence for Sulfitobacter sp. strain JK7-1.</title>
        <authorList>
            <person name="Park S.-J."/>
        </authorList>
    </citation>
    <scope>NUCLEOTIDE SEQUENCE</scope>
    <source>
        <strain evidence="11">JK7-1</strain>
    </source>
</reference>
<sequence>MNARRQSDAGFTLIETLVALTVLAVGAMTLLTGVERHASATGMLADRVVARWVAENALAATTLGLDVAPRWRSAMGVDWAVQLDARPLPGSGLSAITARVADAAAGPGATLVTLTGYTALPDGAVR</sequence>
<evidence type="ECO:0000256" key="4">
    <source>
        <dbReference type="ARBA" id="ARBA00022481"/>
    </source>
</evidence>
<dbReference type="Pfam" id="PF02501">
    <property type="entry name" value="T2SSI"/>
    <property type="match status" value="1"/>
</dbReference>
<dbReference type="PANTHER" id="PTHR38779:SF2">
    <property type="entry name" value="TYPE II SECRETION SYSTEM PROTEIN I-RELATED"/>
    <property type="match status" value="1"/>
</dbReference>
<keyword evidence="6 9" id="KW-0812">Transmembrane</keyword>
<dbReference type="InterPro" id="IPR045584">
    <property type="entry name" value="Pilin-like"/>
</dbReference>
<evidence type="ECO:0000256" key="5">
    <source>
        <dbReference type="ARBA" id="ARBA00022519"/>
    </source>
</evidence>
<dbReference type="Proteomes" id="UP000683291">
    <property type="component" value="Chromosome 1"/>
</dbReference>
<keyword evidence="7 9" id="KW-1133">Transmembrane helix</keyword>
<keyword evidence="5 9" id="KW-0997">Cell inner membrane</keyword>
<dbReference type="GO" id="GO:0015627">
    <property type="term" value="C:type II protein secretion system complex"/>
    <property type="evidence" value="ECO:0007669"/>
    <property type="project" value="UniProtKB-UniRule"/>
</dbReference>
<dbReference type="PANTHER" id="PTHR38779">
    <property type="entry name" value="TYPE II SECRETION SYSTEM PROTEIN I-RELATED"/>
    <property type="match status" value="1"/>
</dbReference>
<dbReference type="InterPro" id="IPR012902">
    <property type="entry name" value="N_methyl_site"/>
</dbReference>
<proteinExistence type="inferred from homology"/>
<evidence type="ECO:0000256" key="1">
    <source>
        <dbReference type="ARBA" id="ARBA00004377"/>
    </source>
</evidence>
<dbReference type="KEGG" id="sual:KDD17_01590"/>
<feature type="domain" description="Type II secretion system protein GspI C-terminal" evidence="10">
    <location>
        <begin position="44"/>
        <end position="117"/>
    </location>
</feature>
<evidence type="ECO:0000259" key="10">
    <source>
        <dbReference type="Pfam" id="PF02501"/>
    </source>
</evidence>
<dbReference type="GO" id="GO:0015628">
    <property type="term" value="P:protein secretion by the type II secretion system"/>
    <property type="evidence" value="ECO:0007669"/>
    <property type="project" value="UniProtKB-UniRule"/>
</dbReference>
<dbReference type="SUPFAM" id="SSF54523">
    <property type="entry name" value="Pili subunits"/>
    <property type="match status" value="1"/>
</dbReference>
<name>A0A975JE27_9RHOB</name>
<evidence type="ECO:0000256" key="2">
    <source>
        <dbReference type="ARBA" id="ARBA00008358"/>
    </source>
</evidence>
<gene>
    <name evidence="11" type="primary">gspI</name>
    <name evidence="11" type="ORF">KDD17_01590</name>
</gene>
<dbReference type="EMBL" id="CP073581">
    <property type="protein sequence ID" value="QUJ76784.1"/>
    <property type="molecule type" value="Genomic_DNA"/>
</dbReference>
<accession>A0A975JE27</accession>
<keyword evidence="3" id="KW-1003">Cell membrane</keyword>
<evidence type="ECO:0000256" key="6">
    <source>
        <dbReference type="ARBA" id="ARBA00022692"/>
    </source>
</evidence>
<evidence type="ECO:0000256" key="3">
    <source>
        <dbReference type="ARBA" id="ARBA00022475"/>
    </source>
</evidence>
<keyword evidence="4 9" id="KW-0488">Methylation</keyword>
<feature type="transmembrane region" description="Helical" evidence="9">
    <location>
        <begin position="12"/>
        <end position="34"/>
    </location>
</feature>
<comment type="similarity">
    <text evidence="2 9">Belongs to the GSP I family.</text>
</comment>
<dbReference type="RefSeq" id="WP_212704981.1">
    <property type="nucleotide sequence ID" value="NZ_CP073581.1"/>
</dbReference>
<comment type="function">
    <text evidence="9">Component of the type II secretion system required for the energy-dependent secretion of extracellular factors such as proteases and toxins from the periplasm.</text>
</comment>